<organism evidence="2">
    <name type="scientific">Oryza sativa subsp. japonica</name>
    <name type="common">Rice</name>
    <dbReference type="NCBI Taxonomy" id="39947"/>
    <lineage>
        <taxon>Eukaryota</taxon>
        <taxon>Viridiplantae</taxon>
        <taxon>Streptophyta</taxon>
        <taxon>Embryophyta</taxon>
        <taxon>Tracheophyta</taxon>
        <taxon>Spermatophyta</taxon>
        <taxon>Magnoliopsida</taxon>
        <taxon>Liliopsida</taxon>
        <taxon>Poales</taxon>
        <taxon>Poaceae</taxon>
        <taxon>BOP clade</taxon>
        <taxon>Oryzoideae</taxon>
        <taxon>Oryzeae</taxon>
        <taxon>Oryzinae</taxon>
        <taxon>Oryza</taxon>
        <taxon>Oryza sativa</taxon>
    </lineage>
</organism>
<proteinExistence type="predicted"/>
<gene>
    <name evidence="2" type="ORF">P0503E05.20</name>
</gene>
<evidence type="ECO:0000313" key="2">
    <source>
        <dbReference type="EMBL" id="BAD52633.1"/>
    </source>
</evidence>
<dbReference type="AlphaFoldDB" id="Q5Z8B4"/>
<protein>
    <submittedName>
        <fullName evidence="2">Uncharacterized protein</fullName>
    </submittedName>
</protein>
<feature type="compositionally biased region" description="Low complexity" evidence="1">
    <location>
        <begin position="12"/>
        <end position="23"/>
    </location>
</feature>
<dbReference type="Proteomes" id="UP000817658">
    <property type="component" value="Chromosome 1"/>
</dbReference>
<reference evidence="2" key="1">
    <citation type="journal article" date="2002" name="Nature">
        <title>The genome sequence and structure of rice chromosome 1.</title>
        <authorList>
            <person name="Sasaki T."/>
            <person name="Matsumoto T."/>
            <person name="Yamamoto K."/>
            <person name="Sakata K."/>
            <person name="Baba T."/>
            <person name="Katayose Y."/>
            <person name="Wu J."/>
            <person name="Niimura Y."/>
            <person name="Cheng Z."/>
            <person name="Nagamura Y."/>
            <person name="Antonio B.A."/>
            <person name="Kanamori H."/>
            <person name="Hosokawa S."/>
            <person name="Masukawa M."/>
            <person name="Arikawa K."/>
            <person name="Chiden Y."/>
            <person name="Hayashi M."/>
            <person name="Okamoto M."/>
            <person name="Ando T."/>
            <person name="Aoki H."/>
            <person name="Arita K."/>
            <person name="Hamada M."/>
            <person name="Harada C."/>
            <person name="Hijishita S."/>
            <person name="Honda M."/>
            <person name="Ichikawa Y."/>
            <person name="Idonuma A."/>
            <person name="Iijima M."/>
            <person name="Ikeda M."/>
            <person name="Ikeno M."/>
            <person name="Itoh S."/>
            <person name="Itoh T."/>
            <person name="Itoh Y."/>
            <person name="Itoh Y."/>
            <person name="Iwabuchi A."/>
            <person name="Kamiya K."/>
            <person name="Karasawa W."/>
            <person name="Katagiri S."/>
            <person name="Kikuta A."/>
            <person name="Kobayashi N."/>
            <person name="Kono I."/>
            <person name="Machita K."/>
            <person name="Maehara T."/>
            <person name="Mizuno H."/>
            <person name="Mizubayashi T."/>
            <person name="Mukai Y."/>
            <person name="Nagasaki H."/>
            <person name="Nakashima M."/>
            <person name="Nakama Y."/>
            <person name="Nakamichi Y."/>
            <person name="Nakamura M."/>
            <person name="Namiki N."/>
            <person name="Negishi M."/>
            <person name="Ohta I."/>
            <person name="Ono N."/>
            <person name="Saji S."/>
            <person name="Sakai K."/>
            <person name="Shibata M."/>
            <person name="Shimokawa T."/>
            <person name="Shomura A."/>
            <person name="Song J."/>
            <person name="Takazaki Y."/>
            <person name="Terasawa K."/>
            <person name="Tsuji K."/>
            <person name="Waki K."/>
            <person name="Yamagata H."/>
            <person name="Yamane H."/>
            <person name="Yoshiki S."/>
            <person name="Yoshihara R."/>
            <person name="Yukawa K."/>
            <person name="Zhong H."/>
            <person name="Iwama H."/>
            <person name="Endo T."/>
            <person name="Ito H."/>
            <person name="Hahn J.H."/>
            <person name="Kim H.I."/>
            <person name="Eun M.Y."/>
            <person name="Yano M."/>
            <person name="Jiang J."/>
            <person name="Gojobori T."/>
        </authorList>
    </citation>
    <scope>NUCLEOTIDE SEQUENCE</scope>
</reference>
<evidence type="ECO:0000256" key="1">
    <source>
        <dbReference type="SAM" id="MobiDB-lite"/>
    </source>
</evidence>
<name>Q5Z8B4_ORYSJ</name>
<feature type="compositionally biased region" description="Basic and acidic residues" evidence="1">
    <location>
        <begin position="89"/>
        <end position="107"/>
    </location>
</feature>
<dbReference type="Pfam" id="PF05754">
    <property type="entry name" value="DUF834"/>
    <property type="match status" value="1"/>
</dbReference>
<accession>Q5Z8B4</accession>
<sequence length="153" mass="15511">MERGNGAETELARAAAKPAVEAAQHSGGGSGGGAWLEATAATERGALAGGRSSPESGGARERRGESAGLGKNGEMDEGSTGVVYMGAGEGDRGQDGRQRGGNGRRDGVATWARGGGKPAPIFAGRVGEKVEEEWVATTSARSDVRVGGRRRQF</sequence>
<dbReference type="InterPro" id="IPR008552">
    <property type="entry name" value="DUF834"/>
</dbReference>
<feature type="region of interest" description="Disordered" evidence="1">
    <location>
        <begin position="1"/>
        <end position="124"/>
    </location>
</feature>
<dbReference type="EMBL" id="AP003021">
    <property type="protein sequence ID" value="BAD52633.1"/>
    <property type="molecule type" value="Genomic_DNA"/>
</dbReference>